<sequence>MSLDVSASYRMPTARSTFPVRRRVATYFTGGVEGLLTVSSTLHQGGCKVHDLAVDIRDGVTESSMVCTVLTTESEVDLLLDRLRLLPAVVSSELR</sequence>
<name>A0A2T0LNV0_9PSEU</name>
<evidence type="ECO:0000313" key="1">
    <source>
        <dbReference type="EMBL" id="PRX44913.1"/>
    </source>
</evidence>
<organism evidence="1 2">
    <name type="scientific">Prauserella shujinwangii</name>
    <dbReference type="NCBI Taxonomy" id="1453103"/>
    <lineage>
        <taxon>Bacteria</taxon>
        <taxon>Bacillati</taxon>
        <taxon>Actinomycetota</taxon>
        <taxon>Actinomycetes</taxon>
        <taxon>Pseudonocardiales</taxon>
        <taxon>Pseudonocardiaceae</taxon>
        <taxon>Prauserella</taxon>
    </lineage>
</organism>
<accession>A0A2T0LNV0</accession>
<dbReference type="EMBL" id="PVNH01000010">
    <property type="protein sequence ID" value="PRX44913.1"/>
    <property type="molecule type" value="Genomic_DNA"/>
</dbReference>
<protein>
    <recommendedName>
        <fullName evidence="3">ACT domain-containing protein</fullName>
    </recommendedName>
</protein>
<dbReference type="OrthoDB" id="3579125at2"/>
<dbReference type="AlphaFoldDB" id="A0A2T0LNV0"/>
<keyword evidence="2" id="KW-1185">Reference proteome</keyword>
<proteinExistence type="predicted"/>
<dbReference type="RefSeq" id="WP_106180881.1">
    <property type="nucleotide sequence ID" value="NZ_PVNH01000010.1"/>
</dbReference>
<comment type="caution">
    <text evidence="1">The sequence shown here is derived from an EMBL/GenBank/DDBJ whole genome shotgun (WGS) entry which is preliminary data.</text>
</comment>
<evidence type="ECO:0000313" key="2">
    <source>
        <dbReference type="Proteomes" id="UP000238362"/>
    </source>
</evidence>
<reference evidence="1 2" key="1">
    <citation type="submission" date="2018-03" db="EMBL/GenBank/DDBJ databases">
        <title>Genomic Encyclopedia of Type Strains, Phase III (KMG-III): the genomes of soil and plant-associated and newly described type strains.</title>
        <authorList>
            <person name="Whitman W."/>
        </authorList>
    </citation>
    <scope>NUCLEOTIDE SEQUENCE [LARGE SCALE GENOMIC DNA]</scope>
    <source>
        <strain evidence="1 2">CGMCC 4.7125</strain>
    </source>
</reference>
<evidence type="ECO:0008006" key="3">
    <source>
        <dbReference type="Google" id="ProtNLM"/>
    </source>
</evidence>
<dbReference type="Proteomes" id="UP000238362">
    <property type="component" value="Unassembled WGS sequence"/>
</dbReference>
<gene>
    <name evidence="1" type="ORF">B0I33_11011</name>
</gene>